<evidence type="ECO:0000313" key="3">
    <source>
        <dbReference type="Proteomes" id="UP000789759"/>
    </source>
</evidence>
<name>A0A9N9P695_9GLOM</name>
<comment type="caution">
    <text evidence="2">The sequence shown here is derived from an EMBL/GenBank/DDBJ whole genome shotgun (WGS) entry which is preliminary data.</text>
</comment>
<reference evidence="2" key="1">
    <citation type="submission" date="2021-06" db="EMBL/GenBank/DDBJ databases">
        <authorList>
            <person name="Kallberg Y."/>
            <person name="Tangrot J."/>
            <person name="Rosling A."/>
        </authorList>
    </citation>
    <scope>NUCLEOTIDE SEQUENCE</scope>
    <source>
        <strain evidence="2">FL966</strain>
    </source>
</reference>
<sequence length="55" mass="6101">LPIDLLLLGHFILAAVYVTCNCLTITMSNEQVNILKTLTINVNDNITQDNNNTNI</sequence>
<dbReference type="EMBL" id="CAJVQA010026088">
    <property type="protein sequence ID" value="CAG8787998.1"/>
    <property type="molecule type" value="Genomic_DNA"/>
</dbReference>
<evidence type="ECO:0000313" key="2">
    <source>
        <dbReference type="EMBL" id="CAG8787998.1"/>
    </source>
</evidence>
<evidence type="ECO:0000256" key="1">
    <source>
        <dbReference type="SAM" id="SignalP"/>
    </source>
</evidence>
<feature type="signal peptide" evidence="1">
    <location>
        <begin position="1"/>
        <end position="22"/>
    </location>
</feature>
<feature type="non-terminal residue" evidence="2">
    <location>
        <position position="1"/>
    </location>
</feature>
<feature type="chain" id="PRO_5040105314" evidence="1">
    <location>
        <begin position="23"/>
        <end position="55"/>
    </location>
</feature>
<gene>
    <name evidence="2" type="ORF">CPELLU_LOCUS16824</name>
</gene>
<organism evidence="2 3">
    <name type="scientific">Cetraspora pellucida</name>
    <dbReference type="NCBI Taxonomy" id="1433469"/>
    <lineage>
        <taxon>Eukaryota</taxon>
        <taxon>Fungi</taxon>
        <taxon>Fungi incertae sedis</taxon>
        <taxon>Mucoromycota</taxon>
        <taxon>Glomeromycotina</taxon>
        <taxon>Glomeromycetes</taxon>
        <taxon>Diversisporales</taxon>
        <taxon>Gigasporaceae</taxon>
        <taxon>Cetraspora</taxon>
    </lineage>
</organism>
<proteinExistence type="predicted"/>
<keyword evidence="3" id="KW-1185">Reference proteome</keyword>
<dbReference type="AlphaFoldDB" id="A0A9N9P695"/>
<protein>
    <submittedName>
        <fullName evidence="2">22211_t:CDS:1</fullName>
    </submittedName>
</protein>
<dbReference type="Proteomes" id="UP000789759">
    <property type="component" value="Unassembled WGS sequence"/>
</dbReference>
<keyword evidence="1" id="KW-0732">Signal</keyword>
<accession>A0A9N9P695</accession>